<dbReference type="PANTHER" id="PTHR15615">
    <property type="match status" value="1"/>
</dbReference>
<organism evidence="3 4">
    <name type="scientific">Marasmius tenuissimus</name>
    <dbReference type="NCBI Taxonomy" id="585030"/>
    <lineage>
        <taxon>Eukaryota</taxon>
        <taxon>Fungi</taxon>
        <taxon>Dikarya</taxon>
        <taxon>Basidiomycota</taxon>
        <taxon>Agaricomycotina</taxon>
        <taxon>Agaricomycetes</taxon>
        <taxon>Agaricomycetidae</taxon>
        <taxon>Agaricales</taxon>
        <taxon>Marasmiineae</taxon>
        <taxon>Marasmiaceae</taxon>
        <taxon>Marasmius</taxon>
    </lineage>
</organism>
<name>A0ABR2ZLW7_9AGAR</name>
<feature type="compositionally biased region" description="Low complexity" evidence="1">
    <location>
        <begin position="264"/>
        <end position="296"/>
    </location>
</feature>
<feature type="compositionally biased region" description="Low complexity" evidence="1">
    <location>
        <begin position="366"/>
        <end position="381"/>
    </location>
</feature>
<feature type="compositionally biased region" description="Low complexity" evidence="1">
    <location>
        <begin position="389"/>
        <end position="399"/>
    </location>
</feature>
<dbReference type="InterPro" id="IPR006671">
    <property type="entry name" value="Cyclin_N"/>
</dbReference>
<protein>
    <submittedName>
        <fullName evidence="3">PHO85 cyclin-1</fullName>
    </submittedName>
</protein>
<dbReference type="SUPFAM" id="SSF47954">
    <property type="entry name" value="Cyclin-like"/>
    <property type="match status" value="1"/>
</dbReference>
<reference evidence="3 4" key="1">
    <citation type="submission" date="2024-05" db="EMBL/GenBank/DDBJ databases">
        <title>A draft genome resource for the thread blight pathogen Marasmius tenuissimus strain MS-2.</title>
        <authorList>
            <person name="Yulfo-Soto G.E."/>
            <person name="Baruah I.K."/>
            <person name="Amoako-Attah I."/>
            <person name="Bukari Y."/>
            <person name="Meinhardt L.W."/>
            <person name="Bailey B.A."/>
            <person name="Cohen S.P."/>
        </authorList>
    </citation>
    <scope>NUCLEOTIDE SEQUENCE [LARGE SCALE GENOMIC DNA]</scope>
    <source>
        <strain evidence="3 4">MS-2</strain>
    </source>
</reference>
<feature type="domain" description="Cyclin N-terminal" evidence="2">
    <location>
        <begin position="60"/>
        <end position="157"/>
    </location>
</feature>
<dbReference type="CDD" id="cd20557">
    <property type="entry name" value="CYCLIN_ScPCL1-like"/>
    <property type="match status" value="1"/>
</dbReference>
<dbReference type="InterPro" id="IPR036915">
    <property type="entry name" value="Cyclin-like_sf"/>
</dbReference>
<dbReference type="PANTHER" id="PTHR15615:SF10">
    <property type="entry name" value="PHO85 CYCLIN-2-RELATED"/>
    <property type="match status" value="1"/>
</dbReference>
<accession>A0ABR2ZLW7</accession>
<feature type="compositionally biased region" description="Polar residues" evidence="1">
    <location>
        <begin position="400"/>
        <end position="413"/>
    </location>
</feature>
<feature type="region of interest" description="Disordered" evidence="1">
    <location>
        <begin position="345"/>
        <end position="416"/>
    </location>
</feature>
<evidence type="ECO:0000256" key="1">
    <source>
        <dbReference type="SAM" id="MobiDB-lite"/>
    </source>
</evidence>
<feature type="compositionally biased region" description="Basic residues" evidence="1">
    <location>
        <begin position="345"/>
        <end position="354"/>
    </location>
</feature>
<sequence length="480" mass="52349">MSFDEQSQRCHPYSLLPRCLHNPLLVQLIDHGVTVEMIDYVAQQTIRTVRVAGTRSNTDPSLRDFIYRLVKHVNVSVGTLLATTIYYDRIRPKLTEASGVRGVRHRLFLATLIVSSKYLNDSSPKTSHWQKYAGIATLEDVNLMERQLIQLLDYDLRFDEAEACRYFAPFMVIRAQQASTRAIAVDKVTKAGKARAEAQAKAQAQVQVKTQQQQPIEVSSLQPVPRDSSVSSTLAAAVKEIVKRPSNPQLEMATLAPPVMHRSISVDSSSSSSDIGSLIDDTGSSSGSSSGWGTSDSESDSEEEHYVEPQVYSNSSVDHFAEDHFASHLHRGAFIVRPVPSYTHKNSHLQNRARKPSDASSVCTVTATSPTHSSSLSSLSSHSRRSSSKRSASIALSNSGKSHGNPLSSSATMPSIPRSGLSGNFLSRMWGAAKAQAGVQEKSTRDMDPEVQLPSALRRLVLVPSRSTLSRSTTSGSTNV</sequence>
<evidence type="ECO:0000313" key="4">
    <source>
        <dbReference type="Proteomes" id="UP001437256"/>
    </source>
</evidence>
<keyword evidence="4" id="KW-1185">Reference proteome</keyword>
<dbReference type="EMBL" id="JBBXMP010000100">
    <property type="protein sequence ID" value="KAL0062657.1"/>
    <property type="molecule type" value="Genomic_DNA"/>
</dbReference>
<dbReference type="Gene3D" id="1.10.472.10">
    <property type="entry name" value="Cyclin-like"/>
    <property type="match status" value="1"/>
</dbReference>
<proteinExistence type="predicted"/>
<dbReference type="InterPro" id="IPR013922">
    <property type="entry name" value="Cyclin_PHO80-like"/>
</dbReference>
<dbReference type="Proteomes" id="UP001437256">
    <property type="component" value="Unassembled WGS sequence"/>
</dbReference>
<feature type="region of interest" description="Disordered" evidence="1">
    <location>
        <begin position="264"/>
        <end position="309"/>
    </location>
</feature>
<gene>
    <name evidence="3" type="primary">PCL1</name>
    <name evidence="3" type="ORF">AAF712_010494</name>
</gene>
<dbReference type="Pfam" id="PF00134">
    <property type="entry name" value="Cyclin_N"/>
    <property type="match status" value="1"/>
</dbReference>
<evidence type="ECO:0000259" key="2">
    <source>
        <dbReference type="Pfam" id="PF00134"/>
    </source>
</evidence>
<comment type="caution">
    <text evidence="3">The sequence shown here is derived from an EMBL/GenBank/DDBJ whole genome shotgun (WGS) entry which is preliminary data.</text>
</comment>
<evidence type="ECO:0000313" key="3">
    <source>
        <dbReference type="EMBL" id="KAL0062657.1"/>
    </source>
</evidence>